<proteinExistence type="predicted"/>
<evidence type="ECO:0000313" key="2">
    <source>
        <dbReference type="EMBL" id="KAK0493092.1"/>
    </source>
</evidence>
<name>A0AA39UKH0_9AGAR</name>
<reference evidence="2" key="1">
    <citation type="submission" date="2023-06" db="EMBL/GenBank/DDBJ databases">
        <authorList>
            <consortium name="Lawrence Berkeley National Laboratory"/>
            <person name="Ahrendt S."/>
            <person name="Sahu N."/>
            <person name="Indic B."/>
            <person name="Wong-Bajracharya J."/>
            <person name="Merenyi Z."/>
            <person name="Ke H.-M."/>
            <person name="Monk M."/>
            <person name="Kocsube S."/>
            <person name="Drula E."/>
            <person name="Lipzen A."/>
            <person name="Balint B."/>
            <person name="Henrissat B."/>
            <person name="Andreopoulos B."/>
            <person name="Martin F.M."/>
            <person name="Harder C.B."/>
            <person name="Rigling D."/>
            <person name="Ford K.L."/>
            <person name="Foster G.D."/>
            <person name="Pangilinan J."/>
            <person name="Papanicolaou A."/>
            <person name="Barry K."/>
            <person name="LaButti K."/>
            <person name="Viragh M."/>
            <person name="Koriabine M."/>
            <person name="Yan M."/>
            <person name="Riley R."/>
            <person name="Champramary S."/>
            <person name="Plett K.L."/>
            <person name="Tsai I.J."/>
            <person name="Slot J."/>
            <person name="Sipos G."/>
            <person name="Plett J."/>
            <person name="Nagy L.G."/>
            <person name="Grigoriev I.V."/>
        </authorList>
    </citation>
    <scope>NUCLEOTIDE SEQUENCE</scope>
    <source>
        <strain evidence="2">HWK02</strain>
    </source>
</reference>
<accession>A0AA39UKH0</accession>
<sequence length="134" mass="14020">MVALEHIEENHGTDAALDVARKLPASRRLFIEMGHLAGDSFKQEIEDAVQSKAAATKDFAQAPVPPLLEESTPSASPSHSGPSDEAVPDNGQEAPLPKAIDLLGLSGLDSLATPPGFLGVPGFQTTRFGETTYG</sequence>
<comment type="caution">
    <text evidence="2">The sequence shown here is derived from an EMBL/GenBank/DDBJ whole genome shotgun (WGS) entry which is preliminary data.</text>
</comment>
<dbReference type="AlphaFoldDB" id="A0AA39UKH0"/>
<gene>
    <name evidence="2" type="ORF">EDD18DRAFT_1357011</name>
</gene>
<keyword evidence="3" id="KW-1185">Reference proteome</keyword>
<evidence type="ECO:0000256" key="1">
    <source>
        <dbReference type="SAM" id="MobiDB-lite"/>
    </source>
</evidence>
<protein>
    <submittedName>
        <fullName evidence="2">Uncharacterized protein</fullName>
    </submittedName>
</protein>
<dbReference type="EMBL" id="JAUEPU010000026">
    <property type="protein sequence ID" value="KAK0493092.1"/>
    <property type="molecule type" value="Genomic_DNA"/>
</dbReference>
<organism evidence="2 3">
    <name type="scientific">Armillaria luteobubalina</name>
    <dbReference type="NCBI Taxonomy" id="153913"/>
    <lineage>
        <taxon>Eukaryota</taxon>
        <taxon>Fungi</taxon>
        <taxon>Dikarya</taxon>
        <taxon>Basidiomycota</taxon>
        <taxon>Agaricomycotina</taxon>
        <taxon>Agaricomycetes</taxon>
        <taxon>Agaricomycetidae</taxon>
        <taxon>Agaricales</taxon>
        <taxon>Marasmiineae</taxon>
        <taxon>Physalacriaceae</taxon>
        <taxon>Armillaria</taxon>
    </lineage>
</organism>
<feature type="compositionally biased region" description="Polar residues" evidence="1">
    <location>
        <begin position="71"/>
        <end position="81"/>
    </location>
</feature>
<dbReference type="Proteomes" id="UP001175228">
    <property type="component" value="Unassembled WGS sequence"/>
</dbReference>
<feature type="region of interest" description="Disordered" evidence="1">
    <location>
        <begin position="50"/>
        <end position="98"/>
    </location>
</feature>
<evidence type="ECO:0000313" key="3">
    <source>
        <dbReference type="Proteomes" id="UP001175228"/>
    </source>
</evidence>